<evidence type="ECO:0000313" key="3">
    <source>
        <dbReference type="Proteomes" id="UP001523401"/>
    </source>
</evidence>
<sequence length="327" mass="37401">MKSESSKELSSRPVFIQDDVIPYSAYQAIFYKLTKKTDRIFRSFKGGYTLNTTDIVNLDTMMAQAIVQYKVAGVHRSVVHSLKNGGSNTYNTMQLFRIADMNSRDMSGTVAYEIEFVVVLPGEIEEAKDIAQRYKITIVINRDEIDDQEENVPYFFRGFIGAPEIRFSLEYSDYIVAQALQTVVERWVGGLPKQLESKYIKHANKIEHKFRAIFPSLMCSMPLLGGAINIYRHNYTVNYSISLVMFCICVSILFRASADILTDSIYKRVAFLGPRMFINFTLGDADHINNVKNKKKKLHNILSFIIGTIIFGTIISLFSSWLYTKIF</sequence>
<proteinExistence type="predicted"/>
<organism evidence="2 3">
    <name type="scientific">Asaia lannensis NBRC 102526</name>
    <dbReference type="NCBI Taxonomy" id="1307926"/>
    <lineage>
        <taxon>Bacteria</taxon>
        <taxon>Pseudomonadati</taxon>
        <taxon>Pseudomonadota</taxon>
        <taxon>Alphaproteobacteria</taxon>
        <taxon>Acetobacterales</taxon>
        <taxon>Acetobacteraceae</taxon>
        <taxon>Asaia</taxon>
    </lineage>
</organism>
<gene>
    <name evidence="2" type="ORF">NF685_08450</name>
</gene>
<feature type="transmembrane region" description="Helical" evidence="1">
    <location>
        <begin position="237"/>
        <end position="258"/>
    </location>
</feature>
<dbReference type="RefSeq" id="WP_252849301.1">
    <property type="nucleotide sequence ID" value="NZ_BAPW01000027.1"/>
</dbReference>
<name>A0ABT1CH44_9PROT</name>
<dbReference type="Proteomes" id="UP001523401">
    <property type="component" value="Unassembled WGS sequence"/>
</dbReference>
<feature type="transmembrane region" description="Helical" evidence="1">
    <location>
        <begin position="212"/>
        <end position="231"/>
    </location>
</feature>
<comment type="caution">
    <text evidence="2">The sequence shown here is derived from an EMBL/GenBank/DDBJ whole genome shotgun (WGS) entry which is preliminary data.</text>
</comment>
<evidence type="ECO:0000256" key="1">
    <source>
        <dbReference type="SAM" id="Phobius"/>
    </source>
</evidence>
<evidence type="ECO:0000313" key="2">
    <source>
        <dbReference type="EMBL" id="MCO6160056.1"/>
    </source>
</evidence>
<feature type="transmembrane region" description="Helical" evidence="1">
    <location>
        <begin position="301"/>
        <end position="323"/>
    </location>
</feature>
<reference evidence="2 3" key="1">
    <citation type="submission" date="2022-06" db="EMBL/GenBank/DDBJ databases">
        <title>Whole-genome of Asaia lannensis strain LMG 27011T.</title>
        <authorList>
            <person name="Sombolestani A."/>
        </authorList>
    </citation>
    <scope>NUCLEOTIDE SEQUENCE [LARGE SCALE GENOMIC DNA]</scope>
    <source>
        <strain evidence="2 3">NBRC 102526</strain>
    </source>
</reference>
<keyword evidence="3" id="KW-1185">Reference proteome</keyword>
<dbReference type="EMBL" id="JAMXQU010000005">
    <property type="protein sequence ID" value="MCO6160056.1"/>
    <property type="molecule type" value="Genomic_DNA"/>
</dbReference>
<accession>A0ABT1CH44</accession>
<keyword evidence="1" id="KW-1133">Transmembrane helix</keyword>
<keyword evidence="1" id="KW-0812">Transmembrane</keyword>
<protein>
    <submittedName>
        <fullName evidence="2">Uncharacterized protein</fullName>
    </submittedName>
</protein>
<keyword evidence="1" id="KW-0472">Membrane</keyword>